<feature type="domain" description="Clp1 N-terminal" evidence="4">
    <location>
        <begin position="13"/>
        <end position="98"/>
    </location>
</feature>
<keyword evidence="1" id="KW-0547">Nucleotide-binding</keyword>
<feature type="domain" description="Clp1 P-loop" evidence="5">
    <location>
        <begin position="231"/>
        <end position="349"/>
    </location>
</feature>
<evidence type="ECO:0000259" key="3">
    <source>
        <dbReference type="Pfam" id="PF06807"/>
    </source>
</evidence>
<gene>
    <name evidence="6" type="primary">Contig17557.g18675</name>
    <name evidence="6" type="ORF">STYLEM_6150</name>
</gene>
<dbReference type="SUPFAM" id="SSF52540">
    <property type="entry name" value="P-loop containing nucleoside triphosphate hydrolases"/>
    <property type="match status" value="1"/>
</dbReference>
<name>A0A078A6H5_STYLE</name>
<dbReference type="EMBL" id="CCKQ01005908">
    <property type="protein sequence ID" value="CDW77180.1"/>
    <property type="molecule type" value="Genomic_DNA"/>
</dbReference>
<reference evidence="6 7" key="1">
    <citation type="submission" date="2014-06" db="EMBL/GenBank/DDBJ databases">
        <authorList>
            <person name="Swart Estienne"/>
        </authorList>
    </citation>
    <scope>NUCLEOTIDE SEQUENCE [LARGE SCALE GENOMIC DNA]</scope>
    <source>
        <strain evidence="6 7">130c</strain>
    </source>
</reference>
<proteinExistence type="predicted"/>
<dbReference type="Pfam" id="PF06807">
    <property type="entry name" value="Clp1"/>
    <property type="match status" value="1"/>
</dbReference>
<keyword evidence="6" id="KW-0808">Transferase</keyword>
<evidence type="ECO:0000256" key="1">
    <source>
        <dbReference type="ARBA" id="ARBA00022741"/>
    </source>
</evidence>
<dbReference type="InterPro" id="IPR032319">
    <property type="entry name" value="CLP1_P"/>
</dbReference>
<feature type="domain" description="Clp1 C-terminal" evidence="3">
    <location>
        <begin position="379"/>
        <end position="512"/>
    </location>
</feature>
<sequence>MPEPSKTEVLQGGFELRIYSIEDHIKVMLLEGRAEVFGKELPLEEPVFFHQGEKLAIFSWHSAKVQVSGKCDCYQSSLTPMYQYVNCHSALNQLRQNALKNLQLGPSLLVTGSNQSGKSTLCRILINYSLKLGWTPLFVDLDLANNEITPPGSISCTMVEEPLPNDELIQQAVSFFQGSCPQAITQEFFDRQIKELANAVHNKLNSDLMQFKADHQLETTGNELDEKIEDSQTDSQKQISELKELQKLVSPPYPELFASGCIINGYTPQDKRDTETLIEAIKAFNVGTVLVVDNERLENEIRNALARDATRQNKPLLTNIIPLQKSGGVQSMKFEDRVIFEKYQEYFRGKYYASFSRRDQNRLSELGPEALMSRNEYDPQDMKLSLEEYKFFQVEGKEIPITALPAGATSPRWSTLLEEVKVQSADFANLKHRILALLVPQDVQKLRQLEREMALYPSNNNLKEEFRDLLMKSSTAGLMQITDYHPEERQLEVRTITNEQMPSNYLLISKFKLPRIV</sequence>
<evidence type="ECO:0000259" key="4">
    <source>
        <dbReference type="Pfam" id="PF16573"/>
    </source>
</evidence>
<feature type="domain" description="Clp1 P-loop" evidence="5">
    <location>
        <begin position="112"/>
        <end position="207"/>
    </location>
</feature>
<dbReference type="PANTHER" id="PTHR12755:SF6">
    <property type="entry name" value="POLYRIBONUCLEOTIDE 5'-HYDROXYL-KINASE CLP1"/>
    <property type="match status" value="1"/>
</dbReference>
<dbReference type="Proteomes" id="UP000039865">
    <property type="component" value="Unassembled WGS sequence"/>
</dbReference>
<dbReference type="Pfam" id="PF16573">
    <property type="entry name" value="CLP1_N"/>
    <property type="match status" value="1"/>
</dbReference>
<evidence type="ECO:0000256" key="2">
    <source>
        <dbReference type="ARBA" id="ARBA00022840"/>
    </source>
</evidence>
<dbReference type="Gene3D" id="2.60.120.1030">
    <property type="entry name" value="Clp1, DNA binding domain"/>
    <property type="match status" value="1"/>
</dbReference>
<dbReference type="GO" id="GO:0051731">
    <property type="term" value="F:polynucleotide 5'-hydroxyl-kinase activity"/>
    <property type="evidence" value="ECO:0007669"/>
    <property type="project" value="InterPro"/>
</dbReference>
<dbReference type="Pfam" id="PF16575">
    <property type="entry name" value="CLP1_P"/>
    <property type="match status" value="2"/>
</dbReference>
<keyword evidence="7" id="KW-1185">Reference proteome</keyword>
<dbReference type="InterPro" id="IPR027417">
    <property type="entry name" value="P-loop_NTPase"/>
</dbReference>
<evidence type="ECO:0000313" key="6">
    <source>
        <dbReference type="EMBL" id="CDW77180.1"/>
    </source>
</evidence>
<dbReference type="InterPro" id="IPR010655">
    <property type="entry name" value="Clp1_C"/>
</dbReference>
<dbReference type="InterPro" id="IPR038239">
    <property type="entry name" value="Clp1_N_sf"/>
</dbReference>
<dbReference type="OrthoDB" id="258143at2759"/>
<dbReference type="Gene3D" id="3.40.50.300">
    <property type="entry name" value="P-loop containing nucleotide triphosphate hydrolases"/>
    <property type="match status" value="1"/>
</dbReference>
<dbReference type="GO" id="GO:0006388">
    <property type="term" value="P:tRNA splicing, via endonucleolytic cleavage and ligation"/>
    <property type="evidence" value="ECO:0007669"/>
    <property type="project" value="TreeGrafter"/>
</dbReference>
<dbReference type="InterPro" id="IPR045116">
    <property type="entry name" value="Clp1/Grc3"/>
</dbReference>
<dbReference type="InterPro" id="IPR038238">
    <property type="entry name" value="Clp1_C_sf"/>
</dbReference>
<dbReference type="InterPro" id="IPR032324">
    <property type="entry name" value="Clp1_N"/>
</dbReference>
<keyword evidence="2" id="KW-0067">ATP-binding</keyword>
<dbReference type="GO" id="GO:0005634">
    <property type="term" value="C:nucleus"/>
    <property type="evidence" value="ECO:0007669"/>
    <property type="project" value="TreeGrafter"/>
</dbReference>
<dbReference type="PANTHER" id="PTHR12755">
    <property type="entry name" value="CLEAVAGE/POLYADENYLATION FACTOR IA SUBUNIT CLP1P"/>
    <property type="match status" value="1"/>
</dbReference>
<evidence type="ECO:0000259" key="5">
    <source>
        <dbReference type="Pfam" id="PF16575"/>
    </source>
</evidence>
<protein>
    <submittedName>
        <fullName evidence="6">Polyribonucleotide 5-hydroxyl-kinase clp1</fullName>
    </submittedName>
</protein>
<dbReference type="GO" id="GO:0031124">
    <property type="term" value="P:mRNA 3'-end processing"/>
    <property type="evidence" value="ECO:0007669"/>
    <property type="project" value="InterPro"/>
</dbReference>
<dbReference type="InParanoid" id="A0A078A6H5"/>
<dbReference type="GO" id="GO:0005524">
    <property type="term" value="F:ATP binding"/>
    <property type="evidence" value="ECO:0007669"/>
    <property type="project" value="UniProtKB-KW"/>
</dbReference>
<organism evidence="6 7">
    <name type="scientific">Stylonychia lemnae</name>
    <name type="common">Ciliate</name>
    <dbReference type="NCBI Taxonomy" id="5949"/>
    <lineage>
        <taxon>Eukaryota</taxon>
        <taxon>Sar</taxon>
        <taxon>Alveolata</taxon>
        <taxon>Ciliophora</taxon>
        <taxon>Intramacronucleata</taxon>
        <taxon>Spirotrichea</taxon>
        <taxon>Stichotrichia</taxon>
        <taxon>Sporadotrichida</taxon>
        <taxon>Oxytrichidae</taxon>
        <taxon>Stylonychinae</taxon>
        <taxon>Stylonychia</taxon>
    </lineage>
</organism>
<dbReference type="AlphaFoldDB" id="A0A078A6H5"/>
<accession>A0A078A6H5</accession>
<evidence type="ECO:0000313" key="7">
    <source>
        <dbReference type="Proteomes" id="UP000039865"/>
    </source>
</evidence>
<keyword evidence="6" id="KW-0418">Kinase</keyword>
<dbReference type="Gene3D" id="2.40.30.330">
    <property type="entry name" value="Pre-mRNA cleavage complex subunit Clp1, C-terminal domain"/>
    <property type="match status" value="1"/>
</dbReference>